<proteinExistence type="predicted"/>
<organism evidence="1">
    <name type="scientific">uncultured Streptophyta</name>
    <dbReference type="NCBI Taxonomy" id="260559"/>
    <lineage>
        <taxon>Eukaryota</taxon>
        <taxon>Viridiplantae</taxon>
        <taxon>Streptophyta</taxon>
        <taxon>environmental samples</taxon>
    </lineage>
</organism>
<gene>
    <name evidence="1" type="primary">rbcL</name>
</gene>
<dbReference type="AlphaFoldDB" id="G9GQA6"/>
<feature type="non-terminal residue" evidence="1">
    <location>
        <position position="31"/>
    </location>
</feature>
<reference evidence="1" key="1">
    <citation type="journal article" date="2011" name="Nature">
        <title>Antibiotic resistance is ancient.</title>
        <authorList>
            <person name="D'Costa V.M."/>
            <person name="King C.E."/>
            <person name="Kalan L."/>
            <person name="Morar M."/>
            <person name="Sung W.W."/>
            <person name="Schwarz C."/>
            <person name="Froese D."/>
            <person name="Zazula G."/>
            <person name="Calmels F."/>
            <person name="Debruyne R."/>
            <person name="Golding G.B."/>
            <person name="Poinar H.N."/>
            <person name="Wright G.D."/>
        </authorList>
    </citation>
    <scope>NUCLEOTIDE SEQUENCE</scope>
</reference>
<name>G9GQA6_9VIRI</name>
<sequence length="31" mass="3598">AWGSPGRSRGCGSGRIFDWYMDNCVDRRTYQ</sequence>
<accession>G9GQA6</accession>
<keyword evidence="1" id="KW-0150">Chloroplast</keyword>
<evidence type="ECO:0000313" key="1">
    <source>
        <dbReference type="EMBL" id="AEU30044.1"/>
    </source>
</evidence>
<keyword evidence="1" id="KW-0934">Plastid</keyword>
<feature type="non-terminal residue" evidence="1">
    <location>
        <position position="1"/>
    </location>
</feature>
<geneLocation type="chloroplast" evidence="1"/>
<dbReference type="EMBL" id="JN326097">
    <property type="protein sequence ID" value="AEU30044.1"/>
    <property type="molecule type" value="Genomic_DNA"/>
</dbReference>
<protein>
    <submittedName>
        <fullName evidence="1">Ribulose-1,5-bisphosphate carboxylase/oxygenase large subunit</fullName>
    </submittedName>
</protein>